<keyword evidence="5 8" id="KW-0812">Transmembrane</keyword>
<feature type="domain" description="Glycosyltransferase RgtA/B/C/D-like" evidence="9">
    <location>
        <begin position="71"/>
        <end position="233"/>
    </location>
</feature>
<feature type="transmembrane region" description="Helical" evidence="8">
    <location>
        <begin position="217"/>
        <end position="237"/>
    </location>
</feature>
<gene>
    <name evidence="11" type="ORF">JFN93_25150</name>
</gene>
<evidence type="ECO:0000256" key="2">
    <source>
        <dbReference type="ARBA" id="ARBA00022475"/>
    </source>
</evidence>
<dbReference type="InterPro" id="IPR040845">
    <property type="entry name" value="Arnt_C"/>
</dbReference>
<keyword evidence="4" id="KW-0808">Transferase</keyword>
<feature type="transmembrane region" description="Helical" evidence="8">
    <location>
        <begin position="304"/>
        <end position="320"/>
    </location>
</feature>
<dbReference type="GO" id="GO:0016763">
    <property type="term" value="F:pentosyltransferase activity"/>
    <property type="evidence" value="ECO:0007669"/>
    <property type="project" value="TreeGrafter"/>
</dbReference>
<dbReference type="InterPro" id="IPR038731">
    <property type="entry name" value="RgtA/B/C-like"/>
</dbReference>
<feature type="transmembrane region" description="Helical" evidence="8">
    <location>
        <begin position="415"/>
        <end position="435"/>
    </location>
</feature>
<evidence type="ECO:0000256" key="3">
    <source>
        <dbReference type="ARBA" id="ARBA00022676"/>
    </source>
</evidence>
<name>A0A8J7SDV8_9BACT</name>
<feature type="transmembrane region" description="Helical" evidence="8">
    <location>
        <begin position="174"/>
        <end position="205"/>
    </location>
</feature>
<comment type="caution">
    <text evidence="11">The sequence shown here is derived from an EMBL/GenBank/DDBJ whole genome shotgun (WGS) entry which is preliminary data.</text>
</comment>
<protein>
    <submittedName>
        <fullName evidence="11">Glycosyltransferase family 39 protein</fullName>
    </submittedName>
</protein>
<dbReference type="Pfam" id="PF18583">
    <property type="entry name" value="Arnt_C"/>
    <property type="match status" value="1"/>
</dbReference>
<dbReference type="PANTHER" id="PTHR33908">
    <property type="entry name" value="MANNOSYLTRANSFERASE YKCB-RELATED"/>
    <property type="match status" value="1"/>
</dbReference>
<keyword evidence="6 8" id="KW-1133">Transmembrane helix</keyword>
<organism evidence="11 12">
    <name type="scientific">Geomesophilobacter sediminis</name>
    <dbReference type="NCBI Taxonomy" id="2798584"/>
    <lineage>
        <taxon>Bacteria</taxon>
        <taxon>Pseudomonadati</taxon>
        <taxon>Thermodesulfobacteriota</taxon>
        <taxon>Desulfuromonadia</taxon>
        <taxon>Geobacterales</taxon>
        <taxon>Geobacteraceae</taxon>
        <taxon>Geomesophilobacter</taxon>
    </lineage>
</organism>
<evidence type="ECO:0000256" key="6">
    <source>
        <dbReference type="ARBA" id="ARBA00022989"/>
    </source>
</evidence>
<evidence type="ECO:0000256" key="4">
    <source>
        <dbReference type="ARBA" id="ARBA00022679"/>
    </source>
</evidence>
<feature type="transmembrane region" description="Helical" evidence="8">
    <location>
        <begin position="12"/>
        <end position="30"/>
    </location>
</feature>
<evidence type="ECO:0000256" key="1">
    <source>
        <dbReference type="ARBA" id="ARBA00004651"/>
    </source>
</evidence>
<dbReference type="RefSeq" id="WP_199387149.1">
    <property type="nucleotide sequence ID" value="NZ_JAEMHM010000038.1"/>
</dbReference>
<dbReference type="Proteomes" id="UP000636888">
    <property type="component" value="Unassembled WGS sequence"/>
</dbReference>
<feature type="transmembrane region" description="Helical" evidence="8">
    <location>
        <begin position="115"/>
        <end position="136"/>
    </location>
</feature>
<feature type="domain" description="Aminoarabinose transferase C-terminal" evidence="10">
    <location>
        <begin position="448"/>
        <end position="550"/>
    </location>
</feature>
<reference evidence="11" key="1">
    <citation type="submission" date="2020-12" db="EMBL/GenBank/DDBJ databases">
        <title>Geomonas sp. Red875, isolated from river sediment.</title>
        <authorList>
            <person name="Xu Z."/>
            <person name="Zhang Z."/>
            <person name="Masuda Y."/>
            <person name="Itoh H."/>
            <person name="Senoo K."/>
        </authorList>
    </citation>
    <scope>NUCLEOTIDE SEQUENCE</scope>
    <source>
        <strain evidence="11">Red875</strain>
    </source>
</reference>
<dbReference type="EMBL" id="JAEMHM010000038">
    <property type="protein sequence ID" value="MBJ6728009.1"/>
    <property type="molecule type" value="Genomic_DNA"/>
</dbReference>
<comment type="subcellular location">
    <subcellularLocation>
        <location evidence="1">Cell membrane</location>
        <topology evidence="1">Multi-pass membrane protein</topology>
    </subcellularLocation>
</comment>
<dbReference type="GO" id="GO:0005886">
    <property type="term" value="C:plasma membrane"/>
    <property type="evidence" value="ECO:0007669"/>
    <property type="project" value="UniProtKB-SubCell"/>
</dbReference>
<dbReference type="AlphaFoldDB" id="A0A8J7SDV8"/>
<sequence>MKLLARRLSQSPTVLDLFVLSVFFGFAYFFRLGRFPLLGTDEARYLEIPREMIERGDFVTPTLNYVPYFEKPPLHYWVNVLATWIFGESAFAARFFGALWAVLGILMAYHLGRKLFGRLEGLCAAVVLGTAIGFMVQGRTNITDTTLTFFLCAALGSILLAMQPEEKHKGFYYHLFYICAALAVLAKGLIGIVLPTAIIVIFLAVTRRWPLLQEMRPGSGTLLFFVVASPWFILVSLRNPQFFQFFFIHEHFARYLTKTHHRYQPFWFYLPVLIGCLLPWTFFLPAAIKSAWREHINGKGEAKLFLLLWAGTILFFFSLSSSKLIPYILPVYPALALLVGATLAETIEKHSDRLQKPGAILGLTNLIIAVGVALYPVLAKSPRITEPGAILLGGLFAAQGLSALIASRHPEPSRLFVILLLSAYVLGIAGPPVIYDAIGKRKLIRDLALMVNETAEPGAVVASVGYQQELPLYTKRRVVVVGDEGELEFGRKQGNNGSWFLGTQQFQSLWRESERQILAVVPRDNLEGWNKSLVPAPRVLAMQGKQALITNQPGKGQLKVGMNWGSKEKRK</sequence>
<evidence type="ECO:0000313" key="11">
    <source>
        <dbReference type="EMBL" id="MBJ6728009.1"/>
    </source>
</evidence>
<evidence type="ECO:0000259" key="9">
    <source>
        <dbReference type="Pfam" id="PF13231"/>
    </source>
</evidence>
<proteinExistence type="predicted"/>
<feature type="transmembrane region" description="Helical" evidence="8">
    <location>
        <begin position="76"/>
        <end position="103"/>
    </location>
</feature>
<evidence type="ECO:0000259" key="10">
    <source>
        <dbReference type="Pfam" id="PF18583"/>
    </source>
</evidence>
<feature type="transmembrane region" description="Helical" evidence="8">
    <location>
        <begin position="359"/>
        <end position="378"/>
    </location>
</feature>
<accession>A0A8J7SDV8</accession>
<feature type="transmembrane region" description="Helical" evidence="8">
    <location>
        <begin position="390"/>
        <end position="409"/>
    </location>
</feature>
<feature type="transmembrane region" description="Helical" evidence="8">
    <location>
        <begin position="266"/>
        <end position="284"/>
    </location>
</feature>
<dbReference type="GO" id="GO:0010041">
    <property type="term" value="P:response to iron(III) ion"/>
    <property type="evidence" value="ECO:0007669"/>
    <property type="project" value="TreeGrafter"/>
</dbReference>
<keyword evidence="7 8" id="KW-0472">Membrane</keyword>
<dbReference type="InterPro" id="IPR050297">
    <property type="entry name" value="LipidA_mod_glycosyltrf_83"/>
</dbReference>
<evidence type="ECO:0000256" key="8">
    <source>
        <dbReference type="SAM" id="Phobius"/>
    </source>
</evidence>
<evidence type="ECO:0000313" key="12">
    <source>
        <dbReference type="Proteomes" id="UP000636888"/>
    </source>
</evidence>
<dbReference type="PANTHER" id="PTHR33908:SF3">
    <property type="entry name" value="UNDECAPRENYL PHOSPHATE-ALPHA-4-AMINO-4-DEOXY-L-ARABINOSE ARABINOSYL TRANSFERASE"/>
    <property type="match status" value="1"/>
</dbReference>
<keyword evidence="2" id="KW-1003">Cell membrane</keyword>
<feature type="transmembrane region" description="Helical" evidence="8">
    <location>
        <begin position="327"/>
        <end position="347"/>
    </location>
</feature>
<feature type="transmembrane region" description="Helical" evidence="8">
    <location>
        <begin position="142"/>
        <end position="162"/>
    </location>
</feature>
<dbReference type="Pfam" id="PF13231">
    <property type="entry name" value="PMT_2"/>
    <property type="match status" value="1"/>
</dbReference>
<evidence type="ECO:0000256" key="5">
    <source>
        <dbReference type="ARBA" id="ARBA00022692"/>
    </source>
</evidence>
<evidence type="ECO:0000256" key="7">
    <source>
        <dbReference type="ARBA" id="ARBA00023136"/>
    </source>
</evidence>
<dbReference type="GO" id="GO:0009103">
    <property type="term" value="P:lipopolysaccharide biosynthetic process"/>
    <property type="evidence" value="ECO:0007669"/>
    <property type="project" value="UniProtKB-ARBA"/>
</dbReference>
<keyword evidence="3" id="KW-0328">Glycosyltransferase</keyword>
<keyword evidence="12" id="KW-1185">Reference proteome</keyword>